<sequence>MNCPTDGTTLLMSERQGIEIDYCPECRGVWLDRGELDKMLERAQAESEGMPRSTPEPPRQQQRPQPRYDEPRYDGRGYGSQQGSYRKKKSPFEFLGDIFEG</sequence>
<accession>A0A6G8FGM3</accession>
<evidence type="ECO:0000313" key="4">
    <source>
        <dbReference type="Proteomes" id="UP000501387"/>
    </source>
</evidence>
<keyword evidence="4" id="KW-1185">Reference proteome</keyword>
<dbReference type="AlphaFoldDB" id="A0A6G8FGM3"/>
<dbReference type="InterPro" id="IPR027392">
    <property type="entry name" value="TF_Znf"/>
</dbReference>
<feature type="compositionally biased region" description="Basic and acidic residues" evidence="1">
    <location>
        <begin position="66"/>
        <end position="75"/>
    </location>
</feature>
<dbReference type="KEGG" id="lins:G7067_01790"/>
<dbReference type="EMBL" id="CP049934">
    <property type="protein sequence ID" value="QIM15423.1"/>
    <property type="molecule type" value="Genomic_DNA"/>
</dbReference>
<dbReference type="Proteomes" id="UP000501387">
    <property type="component" value="Chromosome"/>
</dbReference>
<evidence type="ECO:0000313" key="3">
    <source>
        <dbReference type="EMBL" id="QIM15423.1"/>
    </source>
</evidence>
<reference evidence="3 4" key="1">
    <citation type="submission" date="2020-03" db="EMBL/GenBank/DDBJ databases">
        <title>Leucobacter sp. nov., isolated from beetles.</title>
        <authorList>
            <person name="Hyun D.-W."/>
            <person name="Bae J.-W."/>
        </authorList>
    </citation>
    <scope>NUCLEOTIDE SEQUENCE [LARGE SCALE GENOMIC DNA]</scope>
    <source>
        <strain evidence="3 4">HDW9B</strain>
    </source>
</reference>
<gene>
    <name evidence="3" type="ORF">G7067_01790</name>
</gene>
<evidence type="ECO:0000259" key="2">
    <source>
        <dbReference type="Pfam" id="PF13453"/>
    </source>
</evidence>
<protein>
    <recommendedName>
        <fullName evidence="2">Transcription factor zinc-finger domain-containing protein</fullName>
    </recommendedName>
</protein>
<organism evidence="3 4">
    <name type="scientific">Leucobacter insecticola</name>
    <dbReference type="NCBI Taxonomy" id="2714934"/>
    <lineage>
        <taxon>Bacteria</taxon>
        <taxon>Bacillati</taxon>
        <taxon>Actinomycetota</taxon>
        <taxon>Actinomycetes</taxon>
        <taxon>Micrococcales</taxon>
        <taxon>Microbacteriaceae</taxon>
        <taxon>Leucobacter</taxon>
    </lineage>
</organism>
<proteinExistence type="predicted"/>
<evidence type="ECO:0000256" key="1">
    <source>
        <dbReference type="SAM" id="MobiDB-lite"/>
    </source>
</evidence>
<feature type="domain" description="Transcription factor zinc-finger" evidence="2">
    <location>
        <begin position="2"/>
        <end position="42"/>
    </location>
</feature>
<feature type="region of interest" description="Disordered" evidence="1">
    <location>
        <begin position="40"/>
        <end position="101"/>
    </location>
</feature>
<dbReference type="Pfam" id="PF13453">
    <property type="entry name" value="Zn_ribbon_TFIIB"/>
    <property type="match status" value="1"/>
</dbReference>
<name>A0A6G8FGM3_9MICO</name>
<dbReference type="RefSeq" id="WP_166321513.1">
    <property type="nucleotide sequence ID" value="NZ_CP049934.1"/>
</dbReference>